<dbReference type="PROSITE" id="PS00108">
    <property type="entry name" value="PROTEIN_KINASE_ST"/>
    <property type="match status" value="1"/>
</dbReference>
<dbReference type="EMBL" id="CP031158">
    <property type="protein sequence ID" value="AXG98625.1"/>
    <property type="molecule type" value="Genomic_DNA"/>
</dbReference>
<reference evidence="2 3" key="1">
    <citation type="submission" date="2018-07" db="EMBL/GenBank/DDBJ databases">
        <title>Complete Genome and Methylome Analysis of Deinococcus wulumuqiensis NEB 479.</title>
        <authorList>
            <person name="Fomenkov A."/>
            <person name="Luyten Y."/>
            <person name="Vincze T."/>
            <person name="Anton B.P."/>
            <person name="Clark T."/>
            <person name="Roberts R.J."/>
            <person name="Morgan R.D."/>
        </authorList>
    </citation>
    <scope>NUCLEOTIDE SEQUENCE [LARGE SCALE GENOMIC DNA]</scope>
    <source>
        <strain evidence="2 3">NEB 479</strain>
    </source>
</reference>
<proteinExistence type="predicted"/>
<dbReference type="InterPro" id="IPR000719">
    <property type="entry name" value="Prot_kinase_dom"/>
</dbReference>
<protein>
    <submittedName>
        <fullName evidence="2">Serine/threonine protein kinase</fullName>
    </submittedName>
</protein>
<keyword evidence="2" id="KW-0723">Serine/threonine-protein kinase</keyword>
<sequence>MFSLPAPVPIADLEVTTYRSGVEGGHGVWQGQQVYVKTLLSDDPDRVAMFHHEGAVAARLAHPLVTPLLAHTSSQLVFPLQRGGTLRDLVRCGPLDADAASQVTWGVLQAVAHLHRRGVTHHDLKPENVLLVGGEPRVGAVRLIDFGMSHAVDLPLDIHSGTRMGTPQFMAPEQFQGVRGDPRSDLYSVGVLLFDCLAGHPPYADALGWLVGISEERAAAPGPAALHPLMLRAIQRDRDRRPQNVQQMIAALALARRQLDLPELPDCSAALPPCSLSPASGDA</sequence>
<dbReference type="Pfam" id="PF00069">
    <property type="entry name" value="Pkinase"/>
    <property type="match status" value="1"/>
</dbReference>
<dbReference type="Gene3D" id="1.10.510.10">
    <property type="entry name" value="Transferase(Phosphotransferase) domain 1"/>
    <property type="match status" value="1"/>
</dbReference>
<dbReference type="SMART" id="SM00220">
    <property type="entry name" value="S_TKc"/>
    <property type="match status" value="1"/>
</dbReference>
<dbReference type="CDD" id="cd14014">
    <property type="entry name" value="STKc_PknB_like"/>
    <property type="match status" value="1"/>
</dbReference>
<dbReference type="KEGG" id="dwu:DVJ83_04975"/>
<dbReference type="SUPFAM" id="SSF56112">
    <property type="entry name" value="Protein kinase-like (PK-like)"/>
    <property type="match status" value="1"/>
</dbReference>
<evidence type="ECO:0000259" key="1">
    <source>
        <dbReference type="PROSITE" id="PS50011"/>
    </source>
</evidence>
<dbReference type="InterPro" id="IPR051681">
    <property type="entry name" value="Ser/Thr_Kinases-Pseudokinases"/>
</dbReference>
<dbReference type="GO" id="GO:0005524">
    <property type="term" value="F:ATP binding"/>
    <property type="evidence" value="ECO:0007669"/>
    <property type="project" value="InterPro"/>
</dbReference>
<dbReference type="AlphaFoldDB" id="A0A345IG03"/>
<gene>
    <name evidence="2" type="ORF">DVJ83_04975</name>
</gene>
<dbReference type="InterPro" id="IPR008271">
    <property type="entry name" value="Ser/Thr_kinase_AS"/>
</dbReference>
<dbReference type="InterPro" id="IPR011009">
    <property type="entry name" value="Kinase-like_dom_sf"/>
</dbReference>
<dbReference type="GO" id="GO:0004674">
    <property type="term" value="F:protein serine/threonine kinase activity"/>
    <property type="evidence" value="ECO:0007669"/>
    <property type="project" value="UniProtKB-KW"/>
</dbReference>
<name>A0A345IG03_9DEIO</name>
<evidence type="ECO:0000313" key="3">
    <source>
        <dbReference type="Proteomes" id="UP000253744"/>
    </source>
</evidence>
<organism evidence="2 3">
    <name type="scientific">Deinococcus wulumuqiensis</name>
    <dbReference type="NCBI Taxonomy" id="980427"/>
    <lineage>
        <taxon>Bacteria</taxon>
        <taxon>Thermotogati</taxon>
        <taxon>Deinococcota</taxon>
        <taxon>Deinococci</taxon>
        <taxon>Deinococcales</taxon>
        <taxon>Deinococcaceae</taxon>
        <taxon>Deinococcus</taxon>
    </lineage>
</organism>
<dbReference type="PANTHER" id="PTHR44329">
    <property type="entry name" value="SERINE/THREONINE-PROTEIN KINASE TNNI3K-RELATED"/>
    <property type="match status" value="1"/>
</dbReference>
<feature type="domain" description="Protein kinase" evidence="1">
    <location>
        <begin position="1"/>
        <end position="254"/>
    </location>
</feature>
<dbReference type="Proteomes" id="UP000253744">
    <property type="component" value="Chromosome"/>
</dbReference>
<keyword evidence="2" id="KW-0418">Kinase</keyword>
<dbReference type="PROSITE" id="PS50011">
    <property type="entry name" value="PROTEIN_KINASE_DOM"/>
    <property type="match status" value="1"/>
</dbReference>
<evidence type="ECO:0000313" key="2">
    <source>
        <dbReference type="EMBL" id="AXG98625.1"/>
    </source>
</evidence>
<dbReference type="PANTHER" id="PTHR44329:SF214">
    <property type="entry name" value="PROTEIN KINASE DOMAIN-CONTAINING PROTEIN"/>
    <property type="match status" value="1"/>
</dbReference>
<dbReference type="RefSeq" id="WP_114671611.1">
    <property type="nucleotide sequence ID" value="NZ_CP031158.1"/>
</dbReference>
<accession>A0A345IG03</accession>
<keyword evidence="2" id="KW-0808">Transferase</keyword>
<dbReference type="STRING" id="1288484.GCA_000348665_00987"/>